<gene>
    <name evidence="5" type="ORF">DJ013_12965</name>
</gene>
<dbReference type="AlphaFoldDB" id="A0A2Z4GCR6"/>
<evidence type="ECO:0000256" key="2">
    <source>
        <dbReference type="ARBA" id="ARBA00022801"/>
    </source>
</evidence>
<dbReference type="InterPro" id="IPR029058">
    <property type="entry name" value="AB_hydrolase_fold"/>
</dbReference>
<dbReference type="Gene3D" id="3.40.50.1820">
    <property type="entry name" value="alpha/beta hydrolase"/>
    <property type="match status" value="1"/>
</dbReference>
<dbReference type="GO" id="GO:0016787">
    <property type="term" value="F:hydrolase activity"/>
    <property type="evidence" value="ECO:0007669"/>
    <property type="project" value="UniProtKB-KW"/>
</dbReference>
<dbReference type="EC" id="3.1.1.-" evidence="3"/>
<keyword evidence="2 3" id="KW-0378">Hydrolase</keyword>
<proteinExistence type="inferred from homology"/>
<dbReference type="RefSeq" id="WP_111372219.1">
    <property type="nucleotide sequence ID" value="NZ_CP029480.1"/>
</dbReference>
<name>A0A2Z4GCR6_9BACT</name>
<sequence>MKSFSFLCILLVTIGCKPEQSFIVKTDKGTVEGFEKGDIDIFKGIPFAAPPVGDLRWKAPQEHEPWDGVLQTKEFSASPIQSKPKPFKMWSAEFISPPEPLSEDCLYLNIWSKKTKEKKPVFVWIYGGGFNSGSAGCAIYDGEEYAKNDVVFVSINYRVNMFGYLAHPELSSENDEGISGNYGLLDQIQALKWVQDNIEAFGGDPNNVTVAGQSAGSMSVHSLVASPLAKGLFHKAIGQSGGFLGGNRAVTLEEAELKGKELFDKLDGKSMQELREVPAEELFEMVNNVGYTSYAPVRDGVVLANDLEGSFKSGQFNDVPFLGGWVSGDGKLFSAPEISPEEYQKEIVKEFGDKSGDYLALFPGNNSDELQASIGKKNMLSFAGLPVHLLAKYNSKPVYVYEISHVPVEKPDFPDYGAFHTSDVPLTLHNLHTWDRPWRDIDRNAETLISSYWLNFIKTGNPNGEGLPEWNVYDDGGIQLINASTSSEPDLYQAELEILSK</sequence>
<feature type="domain" description="Carboxylesterase type B" evidence="4">
    <location>
        <begin position="21"/>
        <end position="482"/>
    </location>
</feature>
<evidence type="ECO:0000256" key="1">
    <source>
        <dbReference type="ARBA" id="ARBA00005964"/>
    </source>
</evidence>
<evidence type="ECO:0000313" key="5">
    <source>
        <dbReference type="EMBL" id="AWV99026.1"/>
    </source>
</evidence>
<comment type="similarity">
    <text evidence="1 3">Belongs to the type-B carboxylesterase/lipase family.</text>
</comment>
<dbReference type="InterPro" id="IPR002018">
    <property type="entry name" value="CarbesteraseB"/>
</dbReference>
<dbReference type="OrthoDB" id="9775851at2"/>
<protein>
    <recommendedName>
        <fullName evidence="3">Carboxylic ester hydrolase</fullName>
        <ecNumber evidence="3">3.1.1.-</ecNumber>
    </recommendedName>
</protein>
<dbReference type="PANTHER" id="PTHR11559">
    <property type="entry name" value="CARBOXYLESTERASE"/>
    <property type="match status" value="1"/>
</dbReference>
<evidence type="ECO:0000256" key="3">
    <source>
        <dbReference type="RuleBase" id="RU361235"/>
    </source>
</evidence>
<dbReference type="InterPro" id="IPR050309">
    <property type="entry name" value="Type-B_Carboxylest/Lipase"/>
</dbReference>
<reference evidence="5 6" key="1">
    <citation type="submission" date="2018-05" db="EMBL/GenBank/DDBJ databases">
        <title>Complete genome sequence of Arcticibacterium luteifluviistationis SM1504T, a cytophagaceae bacterium isolated from Arctic surface seawater.</title>
        <authorList>
            <person name="Li Y."/>
            <person name="Qin Q.-L."/>
        </authorList>
    </citation>
    <scope>NUCLEOTIDE SEQUENCE [LARGE SCALE GENOMIC DNA]</scope>
    <source>
        <strain evidence="5 6">SM1504</strain>
    </source>
</reference>
<organism evidence="5 6">
    <name type="scientific">Arcticibacterium luteifluviistationis</name>
    <dbReference type="NCBI Taxonomy" id="1784714"/>
    <lineage>
        <taxon>Bacteria</taxon>
        <taxon>Pseudomonadati</taxon>
        <taxon>Bacteroidota</taxon>
        <taxon>Cytophagia</taxon>
        <taxon>Cytophagales</taxon>
        <taxon>Leadbetterellaceae</taxon>
        <taxon>Arcticibacterium</taxon>
    </lineage>
</organism>
<dbReference type="Pfam" id="PF00135">
    <property type="entry name" value="COesterase"/>
    <property type="match status" value="1"/>
</dbReference>
<dbReference type="SUPFAM" id="SSF53474">
    <property type="entry name" value="alpha/beta-Hydrolases"/>
    <property type="match status" value="1"/>
</dbReference>
<dbReference type="PROSITE" id="PS00122">
    <property type="entry name" value="CARBOXYLESTERASE_B_1"/>
    <property type="match status" value="1"/>
</dbReference>
<dbReference type="Proteomes" id="UP000249873">
    <property type="component" value="Chromosome"/>
</dbReference>
<accession>A0A2Z4GCR6</accession>
<dbReference type="EMBL" id="CP029480">
    <property type="protein sequence ID" value="AWV99026.1"/>
    <property type="molecule type" value="Genomic_DNA"/>
</dbReference>
<dbReference type="InterPro" id="IPR019826">
    <property type="entry name" value="Carboxylesterase_B_AS"/>
</dbReference>
<keyword evidence="6" id="KW-1185">Reference proteome</keyword>
<evidence type="ECO:0000313" key="6">
    <source>
        <dbReference type="Proteomes" id="UP000249873"/>
    </source>
</evidence>
<dbReference type="KEGG" id="als:DJ013_12965"/>
<dbReference type="PROSITE" id="PS51257">
    <property type="entry name" value="PROKAR_LIPOPROTEIN"/>
    <property type="match status" value="1"/>
</dbReference>
<evidence type="ECO:0000259" key="4">
    <source>
        <dbReference type="Pfam" id="PF00135"/>
    </source>
</evidence>